<keyword evidence="3" id="KW-1185">Reference proteome</keyword>
<sequence>MQLEPRRLTKQKEAYTPGTDAIRRQQKKRWVLSSFGKGREQPEKQHAEFKAESGLATPIDLTWTRASLRLYYASHASVAKLHCHAIQTGVARLDTVGSKYQVLPRQRW</sequence>
<comment type="caution">
    <text evidence="2">The sequence shown here is derived from an EMBL/GenBank/DDBJ whole genome shotgun (WGS) entry which is preliminary data.</text>
</comment>
<evidence type="ECO:0000313" key="3">
    <source>
        <dbReference type="Proteomes" id="UP000479710"/>
    </source>
</evidence>
<organism evidence="2 3">
    <name type="scientific">Oryza meyeriana var. granulata</name>
    <dbReference type="NCBI Taxonomy" id="110450"/>
    <lineage>
        <taxon>Eukaryota</taxon>
        <taxon>Viridiplantae</taxon>
        <taxon>Streptophyta</taxon>
        <taxon>Embryophyta</taxon>
        <taxon>Tracheophyta</taxon>
        <taxon>Spermatophyta</taxon>
        <taxon>Magnoliopsida</taxon>
        <taxon>Liliopsida</taxon>
        <taxon>Poales</taxon>
        <taxon>Poaceae</taxon>
        <taxon>BOP clade</taxon>
        <taxon>Oryzoideae</taxon>
        <taxon>Oryzeae</taxon>
        <taxon>Oryzinae</taxon>
        <taxon>Oryza</taxon>
        <taxon>Oryza meyeriana</taxon>
    </lineage>
</organism>
<feature type="region of interest" description="Disordered" evidence="1">
    <location>
        <begin position="1"/>
        <end position="20"/>
    </location>
</feature>
<gene>
    <name evidence="2" type="ORF">E2562_002131</name>
</gene>
<reference evidence="2 3" key="1">
    <citation type="submission" date="2019-11" db="EMBL/GenBank/DDBJ databases">
        <title>Whole genome sequence of Oryza granulata.</title>
        <authorList>
            <person name="Li W."/>
        </authorList>
    </citation>
    <scope>NUCLEOTIDE SEQUENCE [LARGE SCALE GENOMIC DNA]</scope>
    <source>
        <strain evidence="3">cv. Menghai</strain>
        <tissue evidence="2">Leaf</tissue>
    </source>
</reference>
<protein>
    <submittedName>
        <fullName evidence="2">Uncharacterized protein</fullName>
    </submittedName>
</protein>
<dbReference type="EMBL" id="SPHZ02000003">
    <property type="protein sequence ID" value="KAF0922882.1"/>
    <property type="molecule type" value="Genomic_DNA"/>
</dbReference>
<dbReference type="AlphaFoldDB" id="A0A6G1EEP4"/>
<proteinExistence type="predicted"/>
<name>A0A6G1EEP4_9ORYZ</name>
<evidence type="ECO:0000256" key="1">
    <source>
        <dbReference type="SAM" id="MobiDB-lite"/>
    </source>
</evidence>
<accession>A0A6G1EEP4</accession>
<dbReference type="Proteomes" id="UP000479710">
    <property type="component" value="Unassembled WGS sequence"/>
</dbReference>
<feature type="compositionally biased region" description="Basic and acidic residues" evidence="1">
    <location>
        <begin position="1"/>
        <end position="13"/>
    </location>
</feature>
<evidence type="ECO:0000313" key="2">
    <source>
        <dbReference type="EMBL" id="KAF0922882.1"/>
    </source>
</evidence>